<comment type="similarity">
    <text evidence="1 4">Belongs to the glycosyl hydrolase 28 family.</text>
</comment>
<evidence type="ECO:0000313" key="7">
    <source>
        <dbReference type="Proteomes" id="UP000017052"/>
    </source>
</evidence>
<reference evidence="6" key="1">
    <citation type="submission" date="2013-08" db="EMBL/GenBank/DDBJ databases">
        <authorList>
            <person name="Durkin A.S."/>
            <person name="Haft D.R."/>
            <person name="McCorrison J."/>
            <person name="Torralba M."/>
            <person name="Gillis M."/>
            <person name="Haft D.H."/>
            <person name="Methe B."/>
            <person name="Sutton G."/>
            <person name="Nelson K.E."/>
        </authorList>
    </citation>
    <scope>NUCLEOTIDE SEQUENCE [LARGE SCALE GENOMIC DNA]</scope>
    <source>
        <strain evidence="6">F0233</strain>
    </source>
</reference>
<dbReference type="SMART" id="SM00710">
    <property type="entry name" value="PbH1"/>
    <property type="match status" value="6"/>
</dbReference>
<keyword evidence="7" id="KW-1185">Reference proteome</keyword>
<dbReference type="GeneID" id="95360335"/>
<evidence type="ECO:0000256" key="3">
    <source>
        <dbReference type="ARBA" id="ARBA00023295"/>
    </source>
</evidence>
<dbReference type="EMBL" id="ACVN02000239">
    <property type="protein sequence ID" value="ERK53308.1"/>
    <property type="molecule type" value="Genomic_DNA"/>
</dbReference>
<dbReference type="InterPro" id="IPR000743">
    <property type="entry name" value="Glyco_hydro_28"/>
</dbReference>
<gene>
    <name evidence="6" type="ORF">HMPREF0682_2624</name>
</gene>
<name>U2RIA3_9ACTN</name>
<dbReference type="InterPro" id="IPR051801">
    <property type="entry name" value="GH28_Enzymes"/>
</dbReference>
<dbReference type="InterPro" id="IPR011050">
    <property type="entry name" value="Pectin_lyase_fold/virulence"/>
</dbReference>
<dbReference type="GO" id="GO:0005975">
    <property type="term" value="P:carbohydrate metabolic process"/>
    <property type="evidence" value="ECO:0007669"/>
    <property type="project" value="InterPro"/>
</dbReference>
<evidence type="ECO:0000313" key="6">
    <source>
        <dbReference type="EMBL" id="ERK53308.1"/>
    </source>
</evidence>
<dbReference type="Gene3D" id="2.160.20.10">
    <property type="entry name" value="Single-stranded right-handed beta-helix, Pectin lyase-like"/>
    <property type="match status" value="1"/>
</dbReference>
<dbReference type="PANTHER" id="PTHR31339:SF9">
    <property type="entry name" value="PLASMIN AND FIBRONECTIN-BINDING PROTEIN A"/>
    <property type="match status" value="1"/>
</dbReference>
<evidence type="ECO:0000256" key="2">
    <source>
        <dbReference type="ARBA" id="ARBA00022801"/>
    </source>
</evidence>
<dbReference type="Proteomes" id="UP000017052">
    <property type="component" value="Unassembled WGS sequence"/>
</dbReference>
<dbReference type="RefSeq" id="WP_021798190.1">
    <property type="nucleotide sequence ID" value="NZ_ACVN02000239.1"/>
</dbReference>
<dbReference type="PANTHER" id="PTHR31339">
    <property type="entry name" value="PECTIN LYASE-RELATED"/>
    <property type="match status" value="1"/>
</dbReference>
<protein>
    <submittedName>
        <fullName evidence="6">Right-handed beta helix region</fullName>
    </submittedName>
</protein>
<keyword evidence="3 4" id="KW-0326">Glycosidase</keyword>
<dbReference type="Pfam" id="PF00295">
    <property type="entry name" value="Glyco_hydro_28"/>
    <property type="match status" value="1"/>
</dbReference>
<accession>U2RIA3</accession>
<evidence type="ECO:0000256" key="4">
    <source>
        <dbReference type="RuleBase" id="RU361169"/>
    </source>
</evidence>
<evidence type="ECO:0000256" key="1">
    <source>
        <dbReference type="ARBA" id="ARBA00008834"/>
    </source>
</evidence>
<feature type="compositionally biased region" description="Low complexity" evidence="5">
    <location>
        <begin position="15"/>
        <end position="29"/>
    </location>
</feature>
<proteinExistence type="inferred from homology"/>
<dbReference type="SUPFAM" id="SSF51126">
    <property type="entry name" value="Pectin lyase-like"/>
    <property type="match status" value="1"/>
</dbReference>
<dbReference type="InterPro" id="IPR006626">
    <property type="entry name" value="PbH1"/>
</dbReference>
<dbReference type="GO" id="GO:0004650">
    <property type="term" value="F:polygalacturonase activity"/>
    <property type="evidence" value="ECO:0007669"/>
    <property type="project" value="InterPro"/>
</dbReference>
<feature type="compositionally biased region" description="Basic and acidic residues" evidence="5">
    <location>
        <begin position="1"/>
        <end position="14"/>
    </location>
</feature>
<dbReference type="InterPro" id="IPR012334">
    <property type="entry name" value="Pectin_lyas_fold"/>
</dbReference>
<dbReference type="AlphaFoldDB" id="U2RIA3"/>
<feature type="region of interest" description="Disordered" evidence="5">
    <location>
        <begin position="1"/>
        <end position="35"/>
    </location>
</feature>
<dbReference type="OrthoDB" id="3734640at2"/>
<organism evidence="6 7">
    <name type="scientific">Propionibacterium acidifaciens F0233</name>
    <dbReference type="NCBI Taxonomy" id="553198"/>
    <lineage>
        <taxon>Bacteria</taxon>
        <taxon>Bacillati</taxon>
        <taxon>Actinomycetota</taxon>
        <taxon>Actinomycetes</taxon>
        <taxon>Propionibacteriales</taxon>
        <taxon>Propionibacteriaceae</taxon>
        <taxon>Propionibacterium</taxon>
    </lineage>
</organism>
<sequence>MEQPRRPPEPREQGARTTAGTTAAAIRAGDGPGPDITGRIQREIDALGAAGGGVLRLPAGTHAVSSIELRSGVHLVLEAGAVLQAIPAADLPERTISVAEESRSAIIYARGADDISISGAGIIDGAAGLYVHGLDEHGYLTHERHRPRVIVLESCSNVELRGITIRNAPMWTLHLVASTDCRLEGLTLRNAMDLSNTDGIDIDSCSRVQVIDCDISGEDDSICLKTTAQACPALSPACEDVVVRGCRLRSHSSALKIGSETHGPIRRVRVHDCRIVESNRAFGIQSRDGGAITDIEVDGLRIDTRLQGPTCWGSAEPVHISARARLEGDRPGRVDDVRISDVRGRAEGAVIVVGEAPGDIGTVVLRDIDVELVVGRGVMAGTVDLRPPVNPLARGGTGMDNAYRMDKDRGLPWGVERIPGWPVGVLLRTAGHVVQDDVRVTRVD</sequence>
<evidence type="ECO:0000256" key="5">
    <source>
        <dbReference type="SAM" id="MobiDB-lite"/>
    </source>
</evidence>
<keyword evidence="2 4" id="KW-0378">Hydrolase</keyword>
<comment type="caution">
    <text evidence="6">The sequence shown here is derived from an EMBL/GenBank/DDBJ whole genome shotgun (WGS) entry which is preliminary data.</text>
</comment>